<sequence>MDSFSKVWERIQRVTGWKTQAELASALDIRQASVSGAKQRGSMPLEWIYTIARKYNTSMDWLLNGEDVSPGFSGENSQQHISLPKYSVVHAQSPEKCDASKLQASHLTFCQDWLQTMGLDKEALILVEVCGDSMEPTIYAGDILLVDQRFQKVGNDGIYILRLHGELVVKRVQRLIDGSLRIMSDNKAYMDQTISAELSEQVCVVGFVVWRASQTLRL</sequence>
<dbReference type="RefSeq" id="WP_013505594.1">
    <property type="nucleotide sequence ID" value="NC_014836.1"/>
</dbReference>
<dbReference type="CDD" id="cd06529">
    <property type="entry name" value="S24_LexA-like"/>
    <property type="match status" value="1"/>
</dbReference>
<dbReference type="Pfam" id="PF07022">
    <property type="entry name" value="Phage_CI_repr"/>
    <property type="match status" value="1"/>
</dbReference>
<dbReference type="Gene3D" id="1.10.260.40">
    <property type="entry name" value="lambda repressor-like DNA-binding domains"/>
    <property type="match status" value="1"/>
</dbReference>
<dbReference type="SUPFAM" id="SSF47413">
    <property type="entry name" value="lambda repressor-like DNA-binding domains"/>
    <property type="match status" value="1"/>
</dbReference>
<evidence type="ECO:0000256" key="3">
    <source>
        <dbReference type="ARBA" id="ARBA00023163"/>
    </source>
</evidence>
<dbReference type="KEGG" id="din:Selin_0975"/>
<feature type="domain" description="Bacteriophage CI repressor N-terminal" evidence="5">
    <location>
        <begin position="9"/>
        <end position="67"/>
    </location>
</feature>
<dbReference type="HOGENOM" id="CLU_066192_1_2_0"/>
<proteinExistence type="predicted"/>
<dbReference type="GO" id="GO:0003677">
    <property type="term" value="F:DNA binding"/>
    <property type="evidence" value="ECO:0007669"/>
    <property type="project" value="UniProtKB-KW"/>
</dbReference>
<dbReference type="EMBL" id="CP002432">
    <property type="protein sequence ID" value="ADU65711.1"/>
    <property type="molecule type" value="Genomic_DNA"/>
</dbReference>
<evidence type="ECO:0000313" key="7">
    <source>
        <dbReference type="Proteomes" id="UP000002572"/>
    </source>
</evidence>
<dbReference type="InterPro" id="IPR036286">
    <property type="entry name" value="LexA/Signal_pep-like_sf"/>
</dbReference>
<dbReference type="InterPro" id="IPR015927">
    <property type="entry name" value="Peptidase_S24_S26A/B/C"/>
</dbReference>
<dbReference type="Pfam" id="PF00717">
    <property type="entry name" value="Peptidase_S24"/>
    <property type="match status" value="1"/>
</dbReference>
<dbReference type="eggNOG" id="COG2932">
    <property type="taxonomic scope" value="Bacteria"/>
</dbReference>
<evidence type="ECO:0000259" key="5">
    <source>
        <dbReference type="Pfam" id="PF07022"/>
    </source>
</evidence>
<dbReference type="InterPro" id="IPR010982">
    <property type="entry name" value="Lambda_DNA-bd_dom_sf"/>
</dbReference>
<keyword evidence="2" id="KW-0238">DNA-binding</keyword>
<dbReference type="GO" id="GO:0045892">
    <property type="term" value="P:negative regulation of DNA-templated transcription"/>
    <property type="evidence" value="ECO:0007669"/>
    <property type="project" value="InterPro"/>
</dbReference>
<dbReference type="OrthoDB" id="5363392at2"/>
<evidence type="ECO:0000256" key="2">
    <source>
        <dbReference type="ARBA" id="ARBA00023125"/>
    </source>
</evidence>
<gene>
    <name evidence="6" type="ordered locus">Selin_0975</name>
</gene>
<name>E6W350_DESIS</name>
<dbReference type="SUPFAM" id="SSF51306">
    <property type="entry name" value="LexA/Signal peptidase"/>
    <property type="match status" value="1"/>
</dbReference>
<feature type="domain" description="Peptidase S24/S26A/S26B/S26C" evidence="4">
    <location>
        <begin position="105"/>
        <end position="209"/>
    </location>
</feature>
<organism evidence="6 7">
    <name type="scientific">Desulfurispirillum indicum (strain ATCC BAA-1389 / DSM 22839 / S5)</name>
    <dbReference type="NCBI Taxonomy" id="653733"/>
    <lineage>
        <taxon>Bacteria</taxon>
        <taxon>Pseudomonadati</taxon>
        <taxon>Chrysiogenota</taxon>
        <taxon>Chrysiogenia</taxon>
        <taxon>Chrysiogenales</taxon>
        <taxon>Chrysiogenaceae</taxon>
        <taxon>Desulfurispirillum</taxon>
    </lineage>
</organism>
<dbReference type="CDD" id="cd00093">
    <property type="entry name" value="HTH_XRE"/>
    <property type="match status" value="1"/>
</dbReference>
<accession>E6W350</accession>
<dbReference type="Gene3D" id="2.10.109.10">
    <property type="entry name" value="Umud Fragment, subunit A"/>
    <property type="match status" value="1"/>
</dbReference>
<evidence type="ECO:0000313" key="6">
    <source>
        <dbReference type="EMBL" id="ADU65711.1"/>
    </source>
</evidence>
<keyword evidence="1" id="KW-0805">Transcription regulation</keyword>
<keyword evidence="7" id="KW-1185">Reference proteome</keyword>
<evidence type="ECO:0000256" key="1">
    <source>
        <dbReference type="ARBA" id="ARBA00023015"/>
    </source>
</evidence>
<dbReference type="InterPro" id="IPR010744">
    <property type="entry name" value="Phage_CI_N"/>
</dbReference>
<dbReference type="InterPro" id="IPR001387">
    <property type="entry name" value="Cro/C1-type_HTH"/>
</dbReference>
<dbReference type="Proteomes" id="UP000002572">
    <property type="component" value="Chromosome"/>
</dbReference>
<dbReference type="AlphaFoldDB" id="E6W350"/>
<keyword evidence="3" id="KW-0804">Transcription</keyword>
<dbReference type="PANTHER" id="PTHR40661:SF3">
    <property type="entry name" value="FELS-1 PROPHAGE TRANSCRIPTIONAL REGULATOR"/>
    <property type="match status" value="1"/>
</dbReference>
<dbReference type="InParanoid" id="E6W350"/>
<reference evidence="6 7" key="1">
    <citation type="submission" date="2010-12" db="EMBL/GenBank/DDBJ databases">
        <title>Complete sequence of Desulfurispirillum indicum S5.</title>
        <authorList>
            <consortium name="US DOE Joint Genome Institute"/>
            <person name="Lucas S."/>
            <person name="Copeland A."/>
            <person name="Lapidus A."/>
            <person name="Cheng J.-F."/>
            <person name="Goodwin L."/>
            <person name="Pitluck S."/>
            <person name="Chertkov O."/>
            <person name="Held B."/>
            <person name="Detter J.C."/>
            <person name="Han C."/>
            <person name="Tapia R."/>
            <person name="Land M."/>
            <person name="Hauser L."/>
            <person name="Kyrpides N."/>
            <person name="Ivanova N."/>
            <person name="Mikhailova N."/>
            <person name="Haggblom M."/>
            <person name="Rauschenbach I."/>
            <person name="Bini E."/>
            <person name="Woyke T."/>
        </authorList>
    </citation>
    <scope>NUCLEOTIDE SEQUENCE [LARGE SCALE GENOMIC DNA]</scope>
    <source>
        <strain evidence="7">ATCC BAA-1389 / DSM 22839 / S5</strain>
    </source>
</reference>
<dbReference type="InterPro" id="IPR039418">
    <property type="entry name" value="LexA-like"/>
</dbReference>
<evidence type="ECO:0000259" key="4">
    <source>
        <dbReference type="Pfam" id="PF00717"/>
    </source>
</evidence>
<protein>
    <submittedName>
        <fullName evidence="6">Peptidase S24/S26A/S26B, conserved region</fullName>
    </submittedName>
</protein>
<dbReference type="PANTHER" id="PTHR40661">
    <property type="match status" value="1"/>
</dbReference>